<organism evidence="1 2">
    <name type="scientific">Pleurodeles waltl</name>
    <name type="common">Iberian ribbed newt</name>
    <dbReference type="NCBI Taxonomy" id="8319"/>
    <lineage>
        <taxon>Eukaryota</taxon>
        <taxon>Metazoa</taxon>
        <taxon>Chordata</taxon>
        <taxon>Craniata</taxon>
        <taxon>Vertebrata</taxon>
        <taxon>Euteleostomi</taxon>
        <taxon>Amphibia</taxon>
        <taxon>Batrachia</taxon>
        <taxon>Caudata</taxon>
        <taxon>Salamandroidea</taxon>
        <taxon>Salamandridae</taxon>
        <taxon>Pleurodelinae</taxon>
        <taxon>Pleurodeles</taxon>
    </lineage>
</organism>
<gene>
    <name evidence="1" type="ORF">NDU88_003992</name>
</gene>
<accession>A0AAV7VEZ7</accession>
<name>A0AAV7VEZ7_PLEWA</name>
<reference evidence="1" key="1">
    <citation type="journal article" date="2022" name="bioRxiv">
        <title>Sequencing and chromosome-scale assembly of the giantPleurodeles waltlgenome.</title>
        <authorList>
            <person name="Brown T."/>
            <person name="Elewa A."/>
            <person name="Iarovenko S."/>
            <person name="Subramanian E."/>
            <person name="Araus A.J."/>
            <person name="Petzold A."/>
            <person name="Susuki M."/>
            <person name="Suzuki K.-i.T."/>
            <person name="Hayashi T."/>
            <person name="Toyoda A."/>
            <person name="Oliveira C."/>
            <person name="Osipova E."/>
            <person name="Leigh N.D."/>
            <person name="Simon A."/>
            <person name="Yun M.H."/>
        </authorList>
    </citation>
    <scope>NUCLEOTIDE SEQUENCE</scope>
    <source>
        <strain evidence="1">20211129_DDA</strain>
        <tissue evidence="1">Liver</tissue>
    </source>
</reference>
<dbReference type="EMBL" id="JANPWB010000003">
    <property type="protein sequence ID" value="KAJ1200165.1"/>
    <property type="molecule type" value="Genomic_DNA"/>
</dbReference>
<protein>
    <submittedName>
        <fullName evidence="1">Uncharacterized protein</fullName>
    </submittedName>
</protein>
<keyword evidence="2" id="KW-1185">Reference proteome</keyword>
<proteinExistence type="predicted"/>
<evidence type="ECO:0000313" key="1">
    <source>
        <dbReference type="EMBL" id="KAJ1200165.1"/>
    </source>
</evidence>
<evidence type="ECO:0000313" key="2">
    <source>
        <dbReference type="Proteomes" id="UP001066276"/>
    </source>
</evidence>
<dbReference type="Proteomes" id="UP001066276">
    <property type="component" value="Chromosome 2_1"/>
</dbReference>
<sequence length="332" mass="32939">MVGGGGPESVPAPGLLSVLPAGADPLSFPLAAGGASLPFPLAAGGDSLPFLLAAGGASLPFPLAAGGASLPFPLAAGGASLPFPLATGGTSVSFPLAACGASLPFSLAAGGASLSFPLAADAGTLSVLMVGSLEHLPPAVAAGTTVAVDWVDEVLAWVLTTLARHKGRGGRVEKSSMAERKSFLRTLGQEEGEGFGVEKLGVVGGVCVLCLGAGAWAGCCCEVDGCWVSECLDVGVVSASEGCVVIGVMVMGVVDEDVVHAGVSEDATGRVVDEEEEGDTVEAVGVVMSASGWCLCESLWDDVWWGLCLPEPLLCVVLGACWSECVLGIGWG</sequence>
<dbReference type="AlphaFoldDB" id="A0AAV7VEZ7"/>
<comment type="caution">
    <text evidence="1">The sequence shown here is derived from an EMBL/GenBank/DDBJ whole genome shotgun (WGS) entry which is preliminary data.</text>
</comment>